<organism evidence="3">
    <name type="scientific">Caenorhabditis brenneri</name>
    <name type="common">Nematode worm</name>
    <dbReference type="NCBI Taxonomy" id="135651"/>
    <lineage>
        <taxon>Eukaryota</taxon>
        <taxon>Metazoa</taxon>
        <taxon>Ecdysozoa</taxon>
        <taxon>Nematoda</taxon>
        <taxon>Chromadorea</taxon>
        <taxon>Rhabditida</taxon>
        <taxon>Rhabditina</taxon>
        <taxon>Rhabditomorpha</taxon>
        <taxon>Rhabditoidea</taxon>
        <taxon>Rhabditidae</taxon>
        <taxon>Peloderinae</taxon>
        <taxon>Caenorhabditis</taxon>
    </lineage>
</organism>
<sequence length="141" mass="16275">MKFLAALLLIIVVGPAAGWLDLTVNGTVLCFYSTWGYQIKVWELDYFGDDFLGEVNKVVFDRPSSTYSLQLRDPEYDGAGNNYYDLGYTIYFYCGPRSYDIKIATSHVHIHKKRFNEEMRFNLMRGDFDIVSTCDENSCDD</sequence>
<dbReference type="EMBL" id="GL379786">
    <property type="protein sequence ID" value="EGT30242.1"/>
    <property type="molecule type" value="Genomic_DNA"/>
</dbReference>
<dbReference type="PANTHER" id="PTHR21479:SF22">
    <property type="entry name" value="PROTEIN CBG07241"/>
    <property type="match status" value="1"/>
</dbReference>
<dbReference type="Proteomes" id="UP000008068">
    <property type="component" value="Unassembled WGS sequence"/>
</dbReference>
<name>G0M742_CAEBE</name>
<evidence type="ECO:0000256" key="1">
    <source>
        <dbReference type="SAM" id="SignalP"/>
    </source>
</evidence>
<proteinExistence type="predicted"/>
<gene>
    <name evidence="2" type="ORF">CAEBREN_23373</name>
</gene>
<dbReference type="HOGENOM" id="CLU_1826989_0_0_1"/>
<accession>G0M742</accession>
<reference evidence="3" key="1">
    <citation type="submission" date="2011-07" db="EMBL/GenBank/DDBJ databases">
        <authorList>
            <consortium name="Caenorhabditis brenneri Sequencing and Analysis Consortium"/>
            <person name="Wilson R.K."/>
        </authorList>
    </citation>
    <scope>NUCLEOTIDE SEQUENCE [LARGE SCALE GENOMIC DNA]</scope>
    <source>
        <strain evidence="3">PB2801</strain>
    </source>
</reference>
<feature type="chain" id="PRO_5003403440" evidence="1">
    <location>
        <begin position="19"/>
        <end position="141"/>
    </location>
</feature>
<protein>
    <submittedName>
        <fullName evidence="2">Uncharacterized protein</fullName>
    </submittedName>
</protein>
<dbReference type="PANTHER" id="PTHR21479">
    <property type="match status" value="1"/>
</dbReference>
<keyword evidence="1" id="KW-0732">Signal</keyword>
<dbReference type="AlphaFoldDB" id="G0M742"/>
<evidence type="ECO:0000313" key="3">
    <source>
        <dbReference type="Proteomes" id="UP000008068"/>
    </source>
</evidence>
<evidence type="ECO:0000313" key="2">
    <source>
        <dbReference type="EMBL" id="EGT30242.1"/>
    </source>
</evidence>
<keyword evidence="3" id="KW-1185">Reference proteome</keyword>
<dbReference type="InParanoid" id="G0M742"/>
<feature type="signal peptide" evidence="1">
    <location>
        <begin position="1"/>
        <end position="18"/>
    </location>
</feature>